<protein>
    <recommendedName>
        <fullName evidence="1">Threonyl-tRNA synthetase editing domain-containing protein</fullName>
    </recommendedName>
</protein>
<reference evidence="3" key="1">
    <citation type="submission" date="2011-04" db="EMBL/GenBank/DDBJ databases">
        <title>The complete genome of Thermodesulfatator indicus DSM 15286.</title>
        <authorList>
            <person name="Lucas S."/>
            <person name="Copeland A."/>
            <person name="Lapidus A."/>
            <person name="Bruce D."/>
            <person name="Goodwin L."/>
            <person name="Pitluck S."/>
            <person name="Peters L."/>
            <person name="Kyrpides N."/>
            <person name="Mavromatis K."/>
            <person name="Pagani I."/>
            <person name="Ivanova N."/>
            <person name="Saunders L."/>
            <person name="Detter J.C."/>
            <person name="Tapia R."/>
            <person name="Han C."/>
            <person name="Land M."/>
            <person name="Hauser L."/>
            <person name="Markowitz V."/>
            <person name="Cheng J.-F."/>
            <person name="Hugenholtz P."/>
            <person name="Woyke T."/>
            <person name="Wu D."/>
            <person name="Spring S."/>
            <person name="Schroeder M."/>
            <person name="Brambilla E."/>
            <person name="Klenk H.-P."/>
            <person name="Eisen J.A."/>
        </authorList>
    </citation>
    <scope>NUCLEOTIDE SEQUENCE [LARGE SCALE GENOMIC DNA]</scope>
    <source>
        <strain evidence="3">DSM 15286 / JCM 11887 / CIR29812</strain>
    </source>
</reference>
<dbReference type="Gene3D" id="3.50.80.10">
    <property type="entry name" value="D-tyrosyl-tRNA(Tyr) deacylase"/>
    <property type="match status" value="1"/>
</dbReference>
<keyword evidence="3" id="KW-1185">Reference proteome</keyword>
<dbReference type="GO" id="GO:0008270">
    <property type="term" value="F:zinc ion binding"/>
    <property type="evidence" value="ECO:0007669"/>
    <property type="project" value="InterPro"/>
</dbReference>
<dbReference type="InterPro" id="IPR015011">
    <property type="entry name" value="Threonyl-tRNA_syn_edit_dom_arc"/>
</dbReference>
<dbReference type="Proteomes" id="UP000006793">
    <property type="component" value="Chromosome"/>
</dbReference>
<dbReference type="KEGG" id="tid:Thein_1428"/>
<dbReference type="OrthoDB" id="9789820at2"/>
<proteinExistence type="predicted"/>
<dbReference type="InParanoid" id="F8AA08"/>
<dbReference type="InterPro" id="IPR023509">
    <property type="entry name" value="DTD-like_sf"/>
</dbReference>
<dbReference type="RefSeq" id="WP_013908036.1">
    <property type="nucleotide sequence ID" value="NC_015681.1"/>
</dbReference>
<gene>
    <name evidence="2" type="ordered locus">Thein_1428</name>
</gene>
<sequence length="136" mass="15819">MKIIMFYALEFSWKPYQKVLDSGEDTPKETSLSKTVVVFYQVEAEDPAREKKVVEKLIKNIKWLARKFDTKAVVLHSFNHLSSSKASPEESYAIIEKAKEKLKRTGFNIYETPFGWLNEWKMHVAGESLAKVFKEI</sequence>
<dbReference type="GO" id="GO:0005524">
    <property type="term" value="F:ATP binding"/>
    <property type="evidence" value="ECO:0007669"/>
    <property type="project" value="InterPro"/>
</dbReference>
<dbReference type="STRING" id="667014.Thein_1428"/>
<dbReference type="GO" id="GO:0004829">
    <property type="term" value="F:threonine-tRNA ligase activity"/>
    <property type="evidence" value="ECO:0007669"/>
    <property type="project" value="InterPro"/>
</dbReference>
<dbReference type="eggNOG" id="COG0726">
    <property type="taxonomic scope" value="Bacteria"/>
</dbReference>
<feature type="domain" description="Threonyl-tRNA synthetase editing" evidence="1">
    <location>
        <begin position="1"/>
        <end position="136"/>
    </location>
</feature>
<organism evidence="2 3">
    <name type="scientific">Thermodesulfatator indicus (strain DSM 15286 / JCM 11887 / CIR29812)</name>
    <dbReference type="NCBI Taxonomy" id="667014"/>
    <lineage>
        <taxon>Bacteria</taxon>
        <taxon>Pseudomonadati</taxon>
        <taxon>Thermodesulfobacteriota</taxon>
        <taxon>Thermodesulfobacteria</taxon>
        <taxon>Thermodesulfobacteriales</taxon>
        <taxon>Thermodesulfatatoraceae</taxon>
        <taxon>Thermodesulfatator</taxon>
    </lineage>
</organism>
<dbReference type="EMBL" id="CP002683">
    <property type="protein sequence ID" value="AEH45294.1"/>
    <property type="molecule type" value="Genomic_DNA"/>
</dbReference>
<dbReference type="PaxDb" id="667014-Thein_1428"/>
<evidence type="ECO:0000313" key="2">
    <source>
        <dbReference type="EMBL" id="AEH45294.1"/>
    </source>
</evidence>
<name>F8AA08_THEID</name>
<dbReference type="AlphaFoldDB" id="F8AA08"/>
<evidence type="ECO:0000313" key="3">
    <source>
        <dbReference type="Proteomes" id="UP000006793"/>
    </source>
</evidence>
<dbReference type="Pfam" id="PF08915">
    <property type="entry name" value="tRNA-Thr_ED"/>
    <property type="match status" value="1"/>
</dbReference>
<dbReference type="HOGENOM" id="CLU_140792_0_0_0"/>
<evidence type="ECO:0000259" key="1">
    <source>
        <dbReference type="Pfam" id="PF08915"/>
    </source>
</evidence>
<accession>F8AA08</accession>
<reference evidence="2 3" key="2">
    <citation type="journal article" date="2012" name="Stand. Genomic Sci.">
        <title>Complete genome sequence of the thermophilic sulfate-reducing ocean bacterium Thermodesulfatator indicus type strain (CIR29812(T)).</title>
        <authorList>
            <person name="Anderson I."/>
            <person name="Saunders E."/>
            <person name="Lapidus A."/>
            <person name="Nolan M."/>
            <person name="Lucas S."/>
            <person name="Tice H."/>
            <person name="Del Rio T.G."/>
            <person name="Cheng J.F."/>
            <person name="Han C."/>
            <person name="Tapia R."/>
            <person name="Goodwin L.A."/>
            <person name="Pitluck S."/>
            <person name="Liolios K."/>
            <person name="Mavromatis K."/>
            <person name="Pagani I."/>
            <person name="Ivanova N."/>
            <person name="Mikhailova N."/>
            <person name="Pati A."/>
            <person name="Chen A."/>
            <person name="Palaniappan K."/>
            <person name="Land M."/>
            <person name="Hauser L."/>
            <person name="Jeffries C.D."/>
            <person name="Chang Y.J."/>
            <person name="Brambilla E.M."/>
            <person name="Rohde M."/>
            <person name="Spring S."/>
            <person name="Goker M."/>
            <person name="Detter J.C."/>
            <person name="Woyke T."/>
            <person name="Bristow J."/>
            <person name="Eisen J.A."/>
            <person name="Markowitz V."/>
            <person name="Hugenholtz P."/>
            <person name="Kyrpides N.C."/>
            <person name="Klenk H.P."/>
        </authorList>
    </citation>
    <scope>NUCLEOTIDE SEQUENCE [LARGE SCALE GENOMIC DNA]</scope>
    <source>
        <strain evidence="3">DSM 15286 / JCM 11887 / CIR29812</strain>
    </source>
</reference>
<dbReference type="PATRIC" id="fig|667014.3.peg.1469"/>
<dbReference type="GO" id="GO:0005737">
    <property type="term" value="C:cytoplasm"/>
    <property type="evidence" value="ECO:0007669"/>
    <property type="project" value="InterPro"/>
</dbReference>